<dbReference type="CDD" id="cd07820">
    <property type="entry name" value="SRPBCC_3"/>
    <property type="match status" value="1"/>
</dbReference>
<name>A0A841H5S4_9BACT</name>
<dbReference type="SUPFAM" id="SSF55961">
    <property type="entry name" value="Bet v1-like"/>
    <property type="match status" value="1"/>
</dbReference>
<dbReference type="RefSeq" id="WP_170035125.1">
    <property type="nucleotide sequence ID" value="NZ_JABDTL010000001.1"/>
</dbReference>
<dbReference type="InterPro" id="IPR023393">
    <property type="entry name" value="START-like_dom_sf"/>
</dbReference>
<dbReference type="AlphaFoldDB" id="A0A841H5S4"/>
<proteinExistence type="predicted"/>
<sequence length="151" mass="17782">MKLHTLDQIQRLPISVAQAWDFFSDARNLERITPPDMGFEVTSALPDRMYAGMLVTYRVRPLLGVPVTWVTEITHVDEHRLFVDEQRFGPYRFWHHQHLFREIEGGVEMRDIVSYVLPPGGGVARKWLVTPRLEQIFSHRRRVLEERFGTL</sequence>
<keyword evidence="2" id="KW-1185">Reference proteome</keyword>
<dbReference type="Proteomes" id="UP000582837">
    <property type="component" value="Unassembled WGS sequence"/>
</dbReference>
<dbReference type="Gene3D" id="3.30.530.20">
    <property type="match status" value="1"/>
</dbReference>
<organism evidence="1 2">
    <name type="scientific">Longimicrobium terrae</name>
    <dbReference type="NCBI Taxonomy" id="1639882"/>
    <lineage>
        <taxon>Bacteria</taxon>
        <taxon>Pseudomonadati</taxon>
        <taxon>Gemmatimonadota</taxon>
        <taxon>Longimicrobiia</taxon>
        <taxon>Longimicrobiales</taxon>
        <taxon>Longimicrobiaceae</taxon>
        <taxon>Longimicrobium</taxon>
    </lineage>
</organism>
<accession>A0A841H5S4</accession>
<comment type="caution">
    <text evidence="1">The sequence shown here is derived from an EMBL/GenBank/DDBJ whole genome shotgun (WGS) entry which is preliminary data.</text>
</comment>
<gene>
    <name evidence="1" type="ORF">HNQ61_004766</name>
</gene>
<evidence type="ECO:0000313" key="1">
    <source>
        <dbReference type="EMBL" id="MBB6073099.1"/>
    </source>
</evidence>
<dbReference type="EMBL" id="JACHIA010000021">
    <property type="protein sequence ID" value="MBB6073099.1"/>
    <property type="molecule type" value="Genomic_DNA"/>
</dbReference>
<reference evidence="1 2" key="1">
    <citation type="submission" date="2020-08" db="EMBL/GenBank/DDBJ databases">
        <title>Genomic Encyclopedia of Type Strains, Phase IV (KMG-IV): sequencing the most valuable type-strain genomes for metagenomic binning, comparative biology and taxonomic classification.</title>
        <authorList>
            <person name="Goeker M."/>
        </authorList>
    </citation>
    <scope>NUCLEOTIDE SEQUENCE [LARGE SCALE GENOMIC DNA]</scope>
    <source>
        <strain evidence="1 2">DSM 29007</strain>
    </source>
</reference>
<evidence type="ECO:0000313" key="2">
    <source>
        <dbReference type="Proteomes" id="UP000582837"/>
    </source>
</evidence>
<protein>
    <submittedName>
        <fullName evidence="1">Ligand-binding SRPBCC domain-containing protein</fullName>
    </submittedName>
</protein>